<dbReference type="InterPro" id="IPR039425">
    <property type="entry name" value="RNA_pol_sigma-70-like"/>
</dbReference>
<evidence type="ECO:0000256" key="3">
    <source>
        <dbReference type="ARBA" id="ARBA00023082"/>
    </source>
</evidence>
<dbReference type="InterPro" id="IPR013325">
    <property type="entry name" value="RNA_pol_sigma_r2"/>
</dbReference>
<keyword evidence="9" id="KW-1185">Reference proteome</keyword>
<dbReference type="SUPFAM" id="SSF88946">
    <property type="entry name" value="Sigma2 domain of RNA polymerase sigma factors"/>
    <property type="match status" value="1"/>
</dbReference>
<evidence type="ECO:0000256" key="1">
    <source>
        <dbReference type="ARBA" id="ARBA00010641"/>
    </source>
</evidence>
<proteinExistence type="inferred from homology"/>
<feature type="domain" description="RNA polymerase sigma-70 region 2" evidence="6">
    <location>
        <begin position="24"/>
        <end position="90"/>
    </location>
</feature>
<gene>
    <name evidence="8" type="ORF">OIH86_01385</name>
</gene>
<dbReference type="CDD" id="cd06171">
    <property type="entry name" value="Sigma70_r4"/>
    <property type="match status" value="1"/>
</dbReference>
<keyword evidence="5" id="KW-0804">Transcription</keyword>
<dbReference type="InterPro" id="IPR013249">
    <property type="entry name" value="RNA_pol_sigma70_r4_t2"/>
</dbReference>
<dbReference type="PANTHER" id="PTHR43133:SF8">
    <property type="entry name" value="RNA POLYMERASE SIGMA FACTOR HI_1459-RELATED"/>
    <property type="match status" value="1"/>
</dbReference>
<dbReference type="InterPro" id="IPR007627">
    <property type="entry name" value="RNA_pol_sigma70_r2"/>
</dbReference>
<dbReference type="EMBL" id="JAOYEY010000016">
    <property type="protein sequence ID" value="MCV9884302.1"/>
    <property type="molecule type" value="Genomic_DNA"/>
</dbReference>
<dbReference type="Proteomes" id="UP001526147">
    <property type="component" value="Unassembled WGS sequence"/>
</dbReference>
<dbReference type="Gene3D" id="1.10.10.10">
    <property type="entry name" value="Winged helix-like DNA-binding domain superfamily/Winged helix DNA-binding domain"/>
    <property type="match status" value="1"/>
</dbReference>
<evidence type="ECO:0000259" key="6">
    <source>
        <dbReference type="Pfam" id="PF04542"/>
    </source>
</evidence>
<comment type="caution">
    <text evidence="8">The sequence shown here is derived from an EMBL/GenBank/DDBJ whole genome shotgun (WGS) entry which is preliminary data.</text>
</comment>
<dbReference type="NCBIfam" id="TIGR02937">
    <property type="entry name" value="sigma70-ECF"/>
    <property type="match status" value="1"/>
</dbReference>
<feature type="domain" description="RNA polymerase sigma factor 70 region 4 type 2" evidence="7">
    <location>
        <begin position="126"/>
        <end position="176"/>
    </location>
</feature>
<dbReference type="Pfam" id="PF04542">
    <property type="entry name" value="Sigma70_r2"/>
    <property type="match status" value="1"/>
</dbReference>
<dbReference type="Gene3D" id="1.10.1740.10">
    <property type="match status" value="1"/>
</dbReference>
<protein>
    <submittedName>
        <fullName evidence="8">Sigma-70 family RNA polymerase sigma factor</fullName>
    </submittedName>
</protein>
<name>A0ABT3DB83_9BACI</name>
<evidence type="ECO:0000256" key="4">
    <source>
        <dbReference type="ARBA" id="ARBA00023125"/>
    </source>
</evidence>
<reference evidence="8 9" key="1">
    <citation type="submission" date="2022-10" db="EMBL/GenBank/DDBJ databases">
        <title>Draft genome assembly of moderately radiation resistant bacterium Metabacillus halosaccharovorans.</title>
        <authorList>
            <person name="Pal S."/>
            <person name="Gopinathan A."/>
        </authorList>
    </citation>
    <scope>NUCLEOTIDE SEQUENCE [LARGE SCALE GENOMIC DNA]</scope>
    <source>
        <strain evidence="8 9">VITHBRA001</strain>
    </source>
</reference>
<dbReference type="PANTHER" id="PTHR43133">
    <property type="entry name" value="RNA POLYMERASE ECF-TYPE SIGMA FACTO"/>
    <property type="match status" value="1"/>
</dbReference>
<organism evidence="8 9">
    <name type="scientific">Metabacillus halosaccharovorans</name>
    <dbReference type="NCBI Taxonomy" id="930124"/>
    <lineage>
        <taxon>Bacteria</taxon>
        <taxon>Bacillati</taxon>
        <taxon>Bacillota</taxon>
        <taxon>Bacilli</taxon>
        <taxon>Bacillales</taxon>
        <taxon>Bacillaceae</taxon>
        <taxon>Metabacillus</taxon>
    </lineage>
</organism>
<evidence type="ECO:0000256" key="5">
    <source>
        <dbReference type="ARBA" id="ARBA00023163"/>
    </source>
</evidence>
<dbReference type="InterPro" id="IPR014284">
    <property type="entry name" value="RNA_pol_sigma-70_dom"/>
</dbReference>
<accession>A0ABT3DB83</accession>
<evidence type="ECO:0000313" key="9">
    <source>
        <dbReference type="Proteomes" id="UP001526147"/>
    </source>
</evidence>
<keyword evidence="2" id="KW-0805">Transcription regulation</keyword>
<sequence>MTCNAVNFIKLLQKQNEEALEYIIDEYSALVNAISYKILHNVSSDAVDECVNDVFLTVWQNANTFKGTSMDFKKWIAMLKKYKAIDRFRYIKKIQNREQSEEELHIQPHIDDVQMQIIKKEETNTLLLVLSTLPEIDRDIFMMKYFLYLTSAEIAASLKISVSAVENRLYRGKKKLAQNEHLKERFL</sequence>
<dbReference type="SUPFAM" id="SSF88659">
    <property type="entry name" value="Sigma3 and sigma4 domains of RNA polymerase sigma factors"/>
    <property type="match status" value="1"/>
</dbReference>
<dbReference type="Pfam" id="PF08281">
    <property type="entry name" value="Sigma70_r4_2"/>
    <property type="match status" value="1"/>
</dbReference>
<evidence type="ECO:0000259" key="7">
    <source>
        <dbReference type="Pfam" id="PF08281"/>
    </source>
</evidence>
<evidence type="ECO:0000313" key="8">
    <source>
        <dbReference type="EMBL" id="MCV9884302.1"/>
    </source>
</evidence>
<dbReference type="RefSeq" id="WP_264141280.1">
    <property type="nucleotide sequence ID" value="NZ_JAOYEY010000016.1"/>
</dbReference>
<evidence type="ECO:0000256" key="2">
    <source>
        <dbReference type="ARBA" id="ARBA00023015"/>
    </source>
</evidence>
<keyword evidence="4" id="KW-0238">DNA-binding</keyword>
<comment type="similarity">
    <text evidence="1">Belongs to the sigma-70 factor family. ECF subfamily.</text>
</comment>
<keyword evidence="3" id="KW-0731">Sigma factor</keyword>
<dbReference type="InterPro" id="IPR013324">
    <property type="entry name" value="RNA_pol_sigma_r3/r4-like"/>
</dbReference>
<dbReference type="InterPro" id="IPR036388">
    <property type="entry name" value="WH-like_DNA-bd_sf"/>
</dbReference>